<dbReference type="InterPro" id="IPR014876">
    <property type="entry name" value="DEK_C"/>
</dbReference>
<feature type="compositionally biased region" description="Polar residues" evidence="1">
    <location>
        <begin position="129"/>
        <end position="143"/>
    </location>
</feature>
<dbReference type="GeneID" id="19308601"/>
<dbReference type="PANTHER" id="PTHR13844">
    <property type="entry name" value="SWI/SNF-RELATED MATRIX-ASSOCIATED ACTIN-DEPENDENT REGULATOR OF CHROMATIN SUBFAMILY D"/>
    <property type="match status" value="1"/>
</dbReference>
<feature type="domain" description="DEK-C" evidence="3">
    <location>
        <begin position="1"/>
        <end position="61"/>
    </location>
</feature>
<dbReference type="RefSeq" id="XP_007866242.1">
    <property type="nucleotide sequence ID" value="XM_007868051.1"/>
</dbReference>
<accession>S7Q4X4</accession>
<proteinExistence type="predicted"/>
<feature type="compositionally biased region" description="Basic and acidic residues" evidence="1">
    <location>
        <begin position="116"/>
        <end position="126"/>
    </location>
</feature>
<dbReference type="Proteomes" id="UP000030669">
    <property type="component" value="Unassembled WGS sequence"/>
</dbReference>
<dbReference type="PROSITE" id="PS51925">
    <property type="entry name" value="SWIB_MDM2"/>
    <property type="match status" value="1"/>
</dbReference>
<dbReference type="InterPro" id="IPR036885">
    <property type="entry name" value="SWIB_MDM2_dom_sf"/>
</dbReference>
<feature type="compositionally biased region" description="Basic residues" evidence="1">
    <location>
        <begin position="148"/>
        <end position="157"/>
    </location>
</feature>
<dbReference type="InterPro" id="IPR003121">
    <property type="entry name" value="SWIB_MDM2_domain"/>
</dbReference>
<protein>
    <submittedName>
        <fullName evidence="4">SWIB-domain-containing protein</fullName>
    </submittedName>
</protein>
<dbReference type="PROSITE" id="PS51998">
    <property type="entry name" value="DEK_C"/>
    <property type="match status" value="1"/>
</dbReference>
<gene>
    <name evidence="4" type="ORF">GLOTRDRAFT_76376</name>
</gene>
<name>S7Q4X4_GLOTA</name>
<feature type="compositionally biased region" description="Acidic residues" evidence="1">
    <location>
        <begin position="88"/>
        <end position="105"/>
    </location>
</feature>
<dbReference type="KEGG" id="gtr:GLOTRDRAFT_76376"/>
<dbReference type="EMBL" id="KB469302">
    <property type="protein sequence ID" value="EPQ55071.1"/>
    <property type="molecule type" value="Genomic_DNA"/>
</dbReference>
<dbReference type="HOGENOM" id="CLU_046065_1_1_1"/>
<evidence type="ECO:0000259" key="2">
    <source>
        <dbReference type="PROSITE" id="PS51925"/>
    </source>
</evidence>
<feature type="region of interest" description="Disordered" evidence="1">
    <location>
        <begin position="60"/>
        <end position="186"/>
    </location>
</feature>
<dbReference type="InterPro" id="IPR019835">
    <property type="entry name" value="SWIB_domain"/>
</dbReference>
<organism evidence="4 5">
    <name type="scientific">Gloeophyllum trabeum (strain ATCC 11539 / FP-39264 / Madison 617)</name>
    <name type="common">Brown rot fungus</name>
    <dbReference type="NCBI Taxonomy" id="670483"/>
    <lineage>
        <taxon>Eukaryota</taxon>
        <taxon>Fungi</taxon>
        <taxon>Dikarya</taxon>
        <taxon>Basidiomycota</taxon>
        <taxon>Agaricomycotina</taxon>
        <taxon>Agaricomycetes</taxon>
        <taxon>Gloeophyllales</taxon>
        <taxon>Gloeophyllaceae</taxon>
        <taxon>Gloeophyllum</taxon>
    </lineage>
</organism>
<dbReference type="SUPFAM" id="SSF47592">
    <property type="entry name" value="SWIB/MDM2 domain"/>
    <property type="match status" value="1"/>
</dbReference>
<dbReference type="CDD" id="cd10567">
    <property type="entry name" value="SWIB-MDM2_like"/>
    <property type="match status" value="1"/>
</dbReference>
<feature type="domain" description="DM2" evidence="2">
    <location>
        <begin position="183"/>
        <end position="260"/>
    </location>
</feature>
<dbReference type="Gene3D" id="1.10.245.10">
    <property type="entry name" value="SWIB/MDM2 domain"/>
    <property type="match status" value="1"/>
</dbReference>
<evidence type="ECO:0000256" key="1">
    <source>
        <dbReference type="SAM" id="MobiDB-lite"/>
    </source>
</evidence>
<dbReference type="STRING" id="670483.S7Q4X4"/>
<reference evidence="4 5" key="1">
    <citation type="journal article" date="2012" name="Science">
        <title>The Paleozoic origin of enzymatic lignin decomposition reconstructed from 31 fungal genomes.</title>
        <authorList>
            <person name="Floudas D."/>
            <person name="Binder M."/>
            <person name="Riley R."/>
            <person name="Barry K."/>
            <person name="Blanchette R.A."/>
            <person name="Henrissat B."/>
            <person name="Martinez A.T."/>
            <person name="Otillar R."/>
            <person name="Spatafora J.W."/>
            <person name="Yadav J.S."/>
            <person name="Aerts A."/>
            <person name="Benoit I."/>
            <person name="Boyd A."/>
            <person name="Carlson A."/>
            <person name="Copeland A."/>
            <person name="Coutinho P.M."/>
            <person name="de Vries R.P."/>
            <person name="Ferreira P."/>
            <person name="Findley K."/>
            <person name="Foster B."/>
            <person name="Gaskell J."/>
            <person name="Glotzer D."/>
            <person name="Gorecki P."/>
            <person name="Heitman J."/>
            <person name="Hesse C."/>
            <person name="Hori C."/>
            <person name="Igarashi K."/>
            <person name="Jurgens J.A."/>
            <person name="Kallen N."/>
            <person name="Kersten P."/>
            <person name="Kohler A."/>
            <person name="Kuees U."/>
            <person name="Kumar T.K.A."/>
            <person name="Kuo A."/>
            <person name="LaButti K."/>
            <person name="Larrondo L.F."/>
            <person name="Lindquist E."/>
            <person name="Ling A."/>
            <person name="Lombard V."/>
            <person name="Lucas S."/>
            <person name="Lundell T."/>
            <person name="Martin R."/>
            <person name="McLaughlin D.J."/>
            <person name="Morgenstern I."/>
            <person name="Morin E."/>
            <person name="Murat C."/>
            <person name="Nagy L.G."/>
            <person name="Nolan M."/>
            <person name="Ohm R.A."/>
            <person name="Patyshakuliyeva A."/>
            <person name="Rokas A."/>
            <person name="Ruiz-Duenas F.J."/>
            <person name="Sabat G."/>
            <person name="Salamov A."/>
            <person name="Samejima M."/>
            <person name="Schmutz J."/>
            <person name="Slot J.C."/>
            <person name="St John F."/>
            <person name="Stenlid J."/>
            <person name="Sun H."/>
            <person name="Sun S."/>
            <person name="Syed K."/>
            <person name="Tsang A."/>
            <person name="Wiebenga A."/>
            <person name="Young D."/>
            <person name="Pisabarro A."/>
            <person name="Eastwood D.C."/>
            <person name="Martin F."/>
            <person name="Cullen D."/>
            <person name="Grigoriev I.V."/>
            <person name="Hibbett D.S."/>
        </authorList>
    </citation>
    <scope>NUCLEOTIDE SEQUENCE [LARGE SCALE GENOMIC DNA]</scope>
    <source>
        <strain evidence="4 5">ATCC 11539</strain>
    </source>
</reference>
<dbReference type="SMART" id="SM00151">
    <property type="entry name" value="SWIB"/>
    <property type="match status" value="1"/>
</dbReference>
<dbReference type="AlphaFoldDB" id="S7Q4X4"/>
<keyword evidence="5" id="KW-1185">Reference proteome</keyword>
<evidence type="ECO:0000313" key="5">
    <source>
        <dbReference type="Proteomes" id="UP000030669"/>
    </source>
</evidence>
<sequence>MDVQALEPRIREILTAPGVDLGTISAKRVRKQLLEQDPNLTVEQLKENKDEVDALIGRIYEEVSGPREQGGADDEEEGSSNGKRKQEEEEGAADEDDDGNDETDEETSRPKKKTKMSKEERDDAELARQLSNELNGRSRSSRTGKASGPKKPRKSKKSAATVDSDDSEGGTKKKRGGGGAKGGFAKEYALSEPLAAVVDAEKMSRPQLVKQLWVYIKANDLQNPQNKKEIMCDDKLRAVFNTDKIDMFKMNKAIGQHLHEP</sequence>
<dbReference type="OMA" id="KVWQYIR"/>
<dbReference type="Pfam" id="PF02201">
    <property type="entry name" value="SWIB"/>
    <property type="match status" value="1"/>
</dbReference>
<evidence type="ECO:0000313" key="4">
    <source>
        <dbReference type="EMBL" id="EPQ55071.1"/>
    </source>
</evidence>
<evidence type="ECO:0000259" key="3">
    <source>
        <dbReference type="PROSITE" id="PS51998"/>
    </source>
</evidence>
<dbReference type="eggNOG" id="KOG1946">
    <property type="taxonomic scope" value="Eukaryota"/>
</dbReference>
<dbReference type="OrthoDB" id="10251073at2759"/>